<gene>
    <name evidence="2" type="ORF">HINF_LOCUS31891</name>
    <name evidence="1" type="ORF">HINF_LOCUS41334</name>
</gene>
<protein>
    <submittedName>
        <fullName evidence="2">Hypothetical_protein</fullName>
    </submittedName>
</protein>
<proteinExistence type="predicted"/>
<keyword evidence="3" id="KW-1185">Reference proteome</keyword>
<dbReference type="EMBL" id="CAXDID020000107">
    <property type="protein sequence ID" value="CAL6028607.1"/>
    <property type="molecule type" value="Genomic_DNA"/>
</dbReference>
<sequence>MCLHSGINYKEETSSPTQNSLYLLYRFERGHADAIYYTTIQLFPGQLYVFFVARVQICCGDDQIQQVFLRARSSSLGDPSQLCCCLLGYKWFDNAGVHNFTDFYPTSLRYSRILLNQKTNNGVGAIIPNQTGVCLYQNERI</sequence>
<name>A0AA86QI56_9EUKA</name>
<organism evidence="1">
    <name type="scientific">Hexamita inflata</name>
    <dbReference type="NCBI Taxonomy" id="28002"/>
    <lineage>
        <taxon>Eukaryota</taxon>
        <taxon>Metamonada</taxon>
        <taxon>Diplomonadida</taxon>
        <taxon>Hexamitidae</taxon>
        <taxon>Hexamitinae</taxon>
        <taxon>Hexamita</taxon>
    </lineage>
</organism>
<evidence type="ECO:0000313" key="2">
    <source>
        <dbReference type="EMBL" id="CAL6028607.1"/>
    </source>
</evidence>
<dbReference type="EMBL" id="CATOUU010000840">
    <property type="protein sequence ID" value="CAI9953689.1"/>
    <property type="molecule type" value="Genomic_DNA"/>
</dbReference>
<evidence type="ECO:0000313" key="3">
    <source>
        <dbReference type="Proteomes" id="UP001642409"/>
    </source>
</evidence>
<accession>A0AA86QI56</accession>
<evidence type="ECO:0000313" key="1">
    <source>
        <dbReference type="EMBL" id="CAI9953689.1"/>
    </source>
</evidence>
<dbReference type="AlphaFoldDB" id="A0AA86QI56"/>
<dbReference type="Proteomes" id="UP001642409">
    <property type="component" value="Unassembled WGS sequence"/>
</dbReference>
<comment type="caution">
    <text evidence="1">The sequence shown here is derived from an EMBL/GenBank/DDBJ whole genome shotgun (WGS) entry which is preliminary data.</text>
</comment>
<reference evidence="1" key="1">
    <citation type="submission" date="2023-06" db="EMBL/GenBank/DDBJ databases">
        <authorList>
            <person name="Kurt Z."/>
        </authorList>
    </citation>
    <scope>NUCLEOTIDE SEQUENCE</scope>
</reference>
<reference evidence="2 3" key="2">
    <citation type="submission" date="2024-07" db="EMBL/GenBank/DDBJ databases">
        <authorList>
            <person name="Akdeniz Z."/>
        </authorList>
    </citation>
    <scope>NUCLEOTIDE SEQUENCE [LARGE SCALE GENOMIC DNA]</scope>
</reference>